<name>A0A139AV11_GONPJ</name>
<dbReference type="Gene3D" id="3.40.50.450">
    <property type="match status" value="1"/>
</dbReference>
<organism evidence="1 2">
    <name type="scientific">Gonapodya prolifera (strain JEL478)</name>
    <name type="common">Monoblepharis prolifera</name>
    <dbReference type="NCBI Taxonomy" id="1344416"/>
    <lineage>
        <taxon>Eukaryota</taxon>
        <taxon>Fungi</taxon>
        <taxon>Fungi incertae sedis</taxon>
        <taxon>Chytridiomycota</taxon>
        <taxon>Chytridiomycota incertae sedis</taxon>
        <taxon>Monoblepharidomycetes</taxon>
        <taxon>Monoblepharidales</taxon>
        <taxon>Gonapodyaceae</taxon>
        <taxon>Gonapodya</taxon>
    </lineage>
</organism>
<reference evidence="1 2" key="1">
    <citation type="journal article" date="2015" name="Genome Biol. Evol.">
        <title>Phylogenomic analyses indicate that early fungi evolved digesting cell walls of algal ancestors of land plants.</title>
        <authorList>
            <person name="Chang Y."/>
            <person name="Wang S."/>
            <person name="Sekimoto S."/>
            <person name="Aerts A.L."/>
            <person name="Choi C."/>
            <person name="Clum A."/>
            <person name="LaButti K.M."/>
            <person name="Lindquist E.A."/>
            <person name="Yee Ngan C."/>
            <person name="Ohm R.A."/>
            <person name="Salamov A.A."/>
            <person name="Grigoriev I.V."/>
            <person name="Spatafora J.W."/>
            <person name="Berbee M.L."/>
        </authorList>
    </citation>
    <scope>NUCLEOTIDE SEQUENCE [LARGE SCALE GENOMIC DNA]</scope>
    <source>
        <strain evidence="1 2">JEL478</strain>
    </source>
</reference>
<dbReference type="GO" id="GO:0009691">
    <property type="term" value="P:cytokinin biosynthetic process"/>
    <property type="evidence" value="ECO:0007669"/>
    <property type="project" value="InterPro"/>
</dbReference>
<evidence type="ECO:0000313" key="1">
    <source>
        <dbReference type="EMBL" id="KXS20571.1"/>
    </source>
</evidence>
<dbReference type="AlphaFoldDB" id="A0A139AV11"/>
<proteinExistence type="predicted"/>
<dbReference type="OMA" id="MDELWEA"/>
<gene>
    <name evidence="1" type="ORF">M427DRAFT_119728</name>
</gene>
<evidence type="ECO:0000313" key="2">
    <source>
        <dbReference type="Proteomes" id="UP000070544"/>
    </source>
</evidence>
<dbReference type="GO" id="GO:0016799">
    <property type="term" value="F:hydrolase activity, hydrolyzing N-glycosyl compounds"/>
    <property type="evidence" value="ECO:0007669"/>
    <property type="project" value="TreeGrafter"/>
</dbReference>
<sequence>MDTNTDSKAQPKSSIKAVTVFCGSSSGRHPEYLESAKRLGAILASRNIHLVYGGGAIGLMGEIAKSTIENGGQVLGIIPEAMKNVEGSGRESIPGVSEIVVKSMHERKQLLNHHCSAFIAMPGGYGTFDELFEVITWAQLNIHRKPIALLNTRGYFDHLVAMVDNSVTEGFVRPEGRNLLIVERDPEQLLAKMEGYEVPRTAQYGFKWTKDQGGMKEEEI</sequence>
<dbReference type="Proteomes" id="UP000070544">
    <property type="component" value="Unassembled WGS sequence"/>
</dbReference>
<dbReference type="EMBL" id="KQ965735">
    <property type="protein sequence ID" value="KXS20571.1"/>
    <property type="molecule type" value="Genomic_DNA"/>
</dbReference>
<dbReference type="PANTHER" id="PTHR31223">
    <property type="entry name" value="LOG FAMILY PROTEIN YJL055W"/>
    <property type="match status" value="1"/>
</dbReference>
<evidence type="ECO:0008006" key="3">
    <source>
        <dbReference type="Google" id="ProtNLM"/>
    </source>
</evidence>
<dbReference type="NCBIfam" id="TIGR00730">
    <property type="entry name" value="Rossman fold protein, TIGR00730 family"/>
    <property type="match status" value="1"/>
</dbReference>
<dbReference type="GO" id="GO:0005829">
    <property type="term" value="C:cytosol"/>
    <property type="evidence" value="ECO:0007669"/>
    <property type="project" value="TreeGrafter"/>
</dbReference>
<dbReference type="OrthoDB" id="414463at2759"/>
<protein>
    <recommendedName>
        <fullName evidence="3">Cytokinin riboside 5'-monophosphate phosphoribohydrolase</fullName>
    </recommendedName>
</protein>
<dbReference type="SUPFAM" id="SSF102405">
    <property type="entry name" value="MCP/YpsA-like"/>
    <property type="match status" value="1"/>
</dbReference>
<dbReference type="InterPro" id="IPR005269">
    <property type="entry name" value="LOG"/>
</dbReference>
<accession>A0A139AV11</accession>
<keyword evidence="2" id="KW-1185">Reference proteome</keyword>
<dbReference type="Pfam" id="PF03641">
    <property type="entry name" value="Lysine_decarbox"/>
    <property type="match status" value="1"/>
</dbReference>
<dbReference type="STRING" id="1344416.A0A139AV11"/>
<dbReference type="GO" id="GO:0014074">
    <property type="term" value="P:response to purine-containing compound"/>
    <property type="evidence" value="ECO:0007669"/>
    <property type="project" value="EnsemblFungi"/>
</dbReference>
<dbReference type="InterPro" id="IPR031100">
    <property type="entry name" value="LOG_fam"/>
</dbReference>
<dbReference type="PANTHER" id="PTHR31223:SF70">
    <property type="entry name" value="LOG FAMILY PROTEIN YJL055W"/>
    <property type="match status" value="1"/>
</dbReference>